<dbReference type="InterPro" id="IPR000850">
    <property type="entry name" value="Adenylat/UMP-CMP_kin"/>
</dbReference>
<comment type="subunit">
    <text evidence="8 10">Monomer.</text>
</comment>
<dbReference type="InterPro" id="IPR027417">
    <property type="entry name" value="P-loop_NTPase"/>
</dbReference>
<comment type="catalytic activity">
    <reaction evidence="8 10">
        <text>AMP + ATP = 2 ADP</text>
        <dbReference type="Rhea" id="RHEA:12973"/>
        <dbReference type="ChEBI" id="CHEBI:30616"/>
        <dbReference type="ChEBI" id="CHEBI:456215"/>
        <dbReference type="ChEBI" id="CHEBI:456216"/>
        <dbReference type="EC" id="2.7.4.3"/>
    </reaction>
</comment>
<dbReference type="NCBIfam" id="TIGR01351">
    <property type="entry name" value="adk"/>
    <property type="match status" value="1"/>
</dbReference>
<name>A0A512TQZ1_CLOBU</name>
<evidence type="ECO:0000256" key="4">
    <source>
        <dbReference type="ARBA" id="ARBA00022741"/>
    </source>
</evidence>
<feature type="binding site" evidence="8">
    <location>
        <begin position="57"/>
        <end position="59"/>
    </location>
    <ligand>
        <name>AMP</name>
        <dbReference type="ChEBI" id="CHEBI:456215"/>
    </ligand>
</feature>
<dbReference type="Pfam" id="PF00406">
    <property type="entry name" value="ADK"/>
    <property type="match status" value="1"/>
</dbReference>
<evidence type="ECO:0000256" key="1">
    <source>
        <dbReference type="ARBA" id="ARBA00022679"/>
    </source>
</evidence>
<feature type="region of interest" description="LID" evidence="8">
    <location>
        <begin position="126"/>
        <end position="163"/>
    </location>
</feature>
<dbReference type="GO" id="GO:0005737">
    <property type="term" value="C:cytoplasm"/>
    <property type="evidence" value="ECO:0007669"/>
    <property type="project" value="UniProtKB-SubCell"/>
</dbReference>
<evidence type="ECO:0000256" key="10">
    <source>
        <dbReference type="RuleBase" id="RU003331"/>
    </source>
</evidence>
<evidence type="ECO:0000256" key="8">
    <source>
        <dbReference type="HAMAP-Rule" id="MF_00235"/>
    </source>
</evidence>
<keyword evidence="8" id="KW-0963">Cytoplasm</keyword>
<keyword evidence="4 8" id="KW-0547">Nucleotide-binding</keyword>
<gene>
    <name evidence="12" type="primary">adk_2</name>
    <name evidence="8" type="synonym">adk</name>
    <name evidence="12" type="ORF">CBU02nite_31520</name>
</gene>
<evidence type="ECO:0000313" key="12">
    <source>
        <dbReference type="EMBL" id="GEQ22646.1"/>
    </source>
</evidence>
<dbReference type="PRINTS" id="PR00094">
    <property type="entry name" value="ADENYLTKNASE"/>
</dbReference>
<feature type="binding site" evidence="8">
    <location>
        <position position="31"/>
    </location>
    <ligand>
        <name>AMP</name>
        <dbReference type="ChEBI" id="CHEBI:456215"/>
    </ligand>
</feature>
<feature type="binding site" evidence="8">
    <location>
        <begin position="85"/>
        <end position="88"/>
    </location>
    <ligand>
        <name>AMP</name>
        <dbReference type="ChEBI" id="CHEBI:456215"/>
    </ligand>
</feature>
<feature type="binding site" evidence="8">
    <location>
        <position position="160"/>
    </location>
    <ligand>
        <name>AMP</name>
        <dbReference type="ChEBI" id="CHEBI:456215"/>
    </ligand>
</feature>
<comment type="similarity">
    <text evidence="8 9">Belongs to the adenylate kinase family.</text>
</comment>
<feature type="binding site" evidence="8">
    <location>
        <position position="92"/>
    </location>
    <ligand>
        <name>AMP</name>
        <dbReference type="ChEBI" id="CHEBI:456215"/>
    </ligand>
</feature>
<protein>
    <recommendedName>
        <fullName evidence="8 10">Adenylate kinase</fullName>
        <shortName evidence="8">AK</shortName>
        <ecNumber evidence="8 10">2.7.4.3</ecNumber>
    </recommendedName>
    <alternativeName>
        <fullName evidence="8">ATP-AMP transphosphorylase</fullName>
    </alternativeName>
    <alternativeName>
        <fullName evidence="8">ATP:AMP phosphotransferase</fullName>
    </alternativeName>
    <alternativeName>
        <fullName evidence="8">Adenylate monophosphate kinase</fullName>
    </alternativeName>
</protein>
<evidence type="ECO:0000256" key="2">
    <source>
        <dbReference type="ARBA" id="ARBA00022723"/>
    </source>
</evidence>
<dbReference type="PROSITE" id="PS00113">
    <property type="entry name" value="ADENYLATE_KINASE"/>
    <property type="match status" value="1"/>
</dbReference>
<dbReference type="FunFam" id="3.40.50.300:FF:000106">
    <property type="entry name" value="Adenylate kinase mitochondrial"/>
    <property type="match status" value="1"/>
</dbReference>
<feature type="binding site" evidence="8">
    <location>
        <position position="36"/>
    </location>
    <ligand>
        <name>AMP</name>
        <dbReference type="ChEBI" id="CHEBI:456215"/>
    </ligand>
</feature>
<keyword evidence="6 8" id="KW-0862">Zinc</keyword>
<feature type="domain" description="Adenylate kinase active site lid" evidence="11">
    <location>
        <begin position="127"/>
        <end position="162"/>
    </location>
</feature>
<comment type="caution">
    <text evidence="12">The sequence shown here is derived from an EMBL/GenBank/DDBJ whole genome shotgun (WGS) entry which is preliminary data.</text>
</comment>
<evidence type="ECO:0000256" key="9">
    <source>
        <dbReference type="RuleBase" id="RU003330"/>
    </source>
</evidence>
<dbReference type="Gene3D" id="3.40.50.300">
    <property type="entry name" value="P-loop containing nucleotide triphosphate hydrolases"/>
    <property type="match status" value="1"/>
</dbReference>
<dbReference type="Pfam" id="PF05191">
    <property type="entry name" value="ADK_lid"/>
    <property type="match status" value="1"/>
</dbReference>
<keyword evidence="7 8" id="KW-0067">ATP-binding</keyword>
<evidence type="ECO:0000259" key="11">
    <source>
        <dbReference type="Pfam" id="PF05191"/>
    </source>
</evidence>
<feature type="binding site" evidence="8">
    <location>
        <position position="199"/>
    </location>
    <ligand>
        <name>ATP</name>
        <dbReference type="ChEBI" id="CHEBI:30616"/>
    </ligand>
</feature>
<keyword evidence="3 8" id="KW-0545">Nucleotide biosynthesis</keyword>
<dbReference type="GO" id="GO:0008270">
    <property type="term" value="F:zinc ion binding"/>
    <property type="evidence" value="ECO:0007669"/>
    <property type="project" value="UniProtKB-UniRule"/>
</dbReference>
<feature type="binding site" evidence="8">
    <location>
        <begin position="10"/>
        <end position="15"/>
    </location>
    <ligand>
        <name>ATP</name>
        <dbReference type="ChEBI" id="CHEBI:30616"/>
    </ligand>
</feature>
<dbReference type="NCBIfam" id="NF001380">
    <property type="entry name" value="PRK00279.1-2"/>
    <property type="match status" value="1"/>
</dbReference>
<feature type="binding site" evidence="8">
    <location>
        <begin position="136"/>
        <end position="137"/>
    </location>
    <ligand>
        <name>ATP</name>
        <dbReference type="ChEBI" id="CHEBI:30616"/>
    </ligand>
</feature>
<evidence type="ECO:0000256" key="6">
    <source>
        <dbReference type="ARBA" id="ARBA00022833"/>
    </source>
</evidence>
<dbReference type="RefSeq" id="WP_146868986.1">
    <property type="nucleotide sequence ID" value="NZ_BKBC01000055.1"/>
</dbReference>
<dbReference type="InterPro" id="IPR007862">
    <property type="entry name" value="Adenylate_kinase_lid-dom"/>
</dbReference>
<organism evidence="12 13">
    <name type="scientific">Clostridium butyricum</name>
    <dbReference type="NCBI Taxonomy" id="1492"/>
    <lineage>
        <taxon>Bacteria</taxon>
        <taxon>Bacillati</taxon>
        <taxon>Bacillota</taxon>
        <taxon>Clostridia</taxon>
        <taxon>Eubacteriales</taxon>
        <taxon>Clostridiaceae</taxon>
        <taxon>Clostridium</taxon>
    </lineage>
</organism>
<dbReference type="SUPFAM" id="SSF52540">
    <property type="entry name" value="P-loop containing nucleoside triphosphate hydrolases"/>
    <property type="match status" value="1"/>
</dbReference>
<comment type="domain">
    <text evidence="8">Consists of three domains, a large central CORE domain and two small peripheral domains, NMPbind and LID, which undergo movements during catalysis. The LID domain closes over the site of phosphoryl transfer upon ATP binding. Assembling and dissambling the active center during each catalytic cycle provides an effective means to prevent ATP hydrolysis. Some bacteria have evolved a zinc-coordinating structure that stabilizes the LID domain.</text>
</comment>
<dbReference type="InterPro" id="IPR033690">
    <property type="entry name" value="Adenylat_kinase_CS"/>
</dbReference>
<evidence type="ECO:0000256" key="3">
    <source>
        <dbReference type="ARBA" id="ARBA00022727"/>
    </source>
</evidence>
<dbReference type="HAMAP" id="MF_00235">
    <property type="entry name" value="Adenylate_kinase_Adk"/>
    <property type="match status" value="1"/>
</dbReference>
<feature type="binding site" evidence="8">
    <location>
        <position position="153"/>
    </location>
    <ligand>
        <name>Zn(2+)</name>
        <dbReference type="ChEBI" id="CHEBI:29105"/>
        <note>structural</note>
    </ligand>
</feature>
<accession>A0A512TQZ1</accession>
<dbReference type="EC" id="2.7.4.3" evidence="8 10"/>
<comment type="function">
    <text evidence="8">Catalyzes the reversible transfer of the terminal phosphate group between ATP and AMP. Plays an important role in cellular energy homeostasis and in adenine nucleotide metabolism.</text>
</comment>
<dbReference type="CDD" id="cd01428">
    <property type="entry name" value="ADK"/>
    <property type="match status" value="1"/>
</dbReference>
<keyword evidence="2 8" id="KW-0479">Metal-binding</keyword>
<comment type="subcellular location">
    <subcellularLocation>
        <location evidence="8 10">Cytoplasm</location>
    </subcellularLocation>
</comment>
<feature type="binding site" evidence="8">
    <location>
        <position position="171"/>
    </location>
    <ligand>
        <name>AMP</name>
        <dbReference type="ChEBI" id="CHEBI:456215"/>
    </ligand>
</feature>
<keyword evidence="1 8" id="KW-0808">Transferase</keyword>
<dbReference type="GO" id="GO:0004017">
    <property type="term" value="F:AMP kinase activity"/>
    <property type="evidence" value="ECO:0007669"/>
    <property type="project" value="UniProtKB-UniRule"/>
</dbReference>
<sequence>MRIILIGAPGSGKSTQAKLISKNFNIPHISTGDIFRKNISIGTSLGIKAEAYIKKGQLLPDSITISMIEDRLNEEDCKNGFILDGFPRSISQTVSLERILEKKGQHINRVIFLDVPEHIITERIKGRRVCTSCGSVFYSKFTPNKIDNNCDICQELLIQREDDNIDTIKNRVEVYNNSIQPILDYYSDGGPLLVVNGYGGIENIYNKVNKTLSVI</sequence>
<reference evidence="12 13" key="1">
    <citation type="submission" date="2019-07" db="EMBL/GenBank/DDBJ databases">
        <title>Whole genome shotgun sequence of Clostridium butyricum NBRC 3858.</title>
        <authorList>
            <person name="Hosoyama A."/>
            <person name="Uohara A."/>
            <person name="Ohji S."/>
            <person name="Ichikawa N."/>
        </authorList>
    </citation>
    <scope>NUCLEOTIDE SEQUENCE [LARGE SCALE GENOMIC DNA]</scope>
    <source>
        <strain evidence="12 13">NBRC 3858</strain>
    </source>
</reference>
<feature type="region of interest" description="NMP" evidence="8">
    <location>
        <begin position="30"/>
        <end position="59"/>
    </location>
</feature>
<dbReference type="NCBIfam" id="NF001381">
    <property type="entry name" value="PRK00279.1-3"/>
    <property type="match status" value="1"/>
</dbReference>
<feature type="binding site" evidence="8">
    <location>
        <position position="150"/>
    </location>
    <ligand>
        <name>Zn(2+)</name>
        <dbReference type="ChEBI" id="CHEBI:29105"/>
        <note>structural</note>
    </ligand>
</feature>
<evidence type="ECO:0000256" key="7">
    <source>
        <dbReference type="ARBA" id="ARBA00022840"/>
    </source>
</evidence>
<dbReference type="EMBL" id="BKBC01000055">
    <property type="protein sequence ID" value="GEQ22646.1"/>
    <property type="molecule type" value="Genomic_DNA"/>
</dbReference>
<dbReference type="GO" id="GO:0044209">
    <property type="term" value="P:AMP salvage"/>
    <property type="evidence" value="ECO:0007669"/>
    <property type="project" value="UniProtKB-UniRule"/>
</dbReference>
<comment type="pathway">
    <text evidence="8">Purine metabolism; AMP biosynthesis via salvage pathway; AMP from ADP: step 1/1.</text>
</comment>
<dbReference type="AlphaFoldDB" id="A0A512TQZ1"/>
<evidence type="ECO:0000256" key="5">
    <source>
        <dbReference type="ARBA" id="ARBA00022777"/>
    </source>
</evidence>
<feature type="binding site" evidence="8">
    <location>
        <position position="130"/>
    </location>
    <ligand>
        <name>Zn(2+)</name>
        <dbReference type="ChEBI" id="CHEBI:29105"/>
        <note>structural</note>
    </ligand>
</feature>
<feature type="binding site" evidence="8">
    <location>
        <position position="133"/>
    </location>
    <ligand>
        <name>Zn(2+)</name>
        <dbReference type="ChEBI" id="CHEBI:29105"/>
        <note>structural</note>
    </ligand>
</feature>
<dbReference type="PANTHER" id="PTHR23359">
    <property type="entry name" value="NUCLEOTIDE KINASE"/>
    <property type="match status" value="1"/>
</dbReference>
<dbReference type="Proteomes" id="UP000321089">
    <property type="component" value="Unassembled WGS sequence"/>
</dbReference>
<dbReference type="UniPathway" id="UPA00588">
    <property type="reaction ID" value="UER00649"/>
</dbReference>
<feature type="binding site" evidence="8">
    <location>
        <position position="127"/>
    </location>
    <ligand>
        <name>ATP</name>
        <dbReference type="ChEBI" id="CHEBI:30616"/>
    </ligand>
</feature>
<evidence type="ECO:0000313" key="13">
    <source>
        <dbReference type="Proteomes" id="UP000321089"/>
    </source>
</evidence>
<dbReference type="InterPro" id="IPR006259">
    <property type="entry name" value="Adenyl_kin_sub"/>
</dbReference>
<dbReference type="GO" id="GO:0005524">
    <property type="term" value="F:ATP binding"/>
    <property type="evidence" value="ECO:0007669"/>
    <property type="project" value="UniProtKB-UniRule"/>
</dbReference>
<keyword evidence="5 8" id="KW-0418">Kinase</keyword>
<proteinExistence type="inferred from homology"/>